<keyword evidence="8" id="KW-1185">Reference proteome</keyword>
<dbReference type="InterPro" id="IPR006076">
    <property type="entry name" value="FAD-dep_OxRdtase"/>
</dbReference>
<dbReference type="Gene3D" id="3.50.50.60">
    <property type="entry name" value="FAD/NAD(P)-binding domain"/>
    <property type="match status" value="1"/>
</dbReference>
<dbReference type="Proteomes" id="UP000431533">
    <property type="component" value="Unassembled WGS sequence"/>
</dbReference>
<keyword evidence="3" id="KW-0285">Flavoprotein</keyword>
<accession>A0A8H8R846</accession>
<dbReference type="GO" id="GO:0008115">
    <property type="term" value="F:sarcosine oxidase activity"/>
    <property type="evidence" value="ECO:0007669"/>
    <property type="project" value="TreeGrafter"/>
</dbReference>
<evidence type="ECO:0000256" key="4">
    <source>
        <dbReference type="ARBA" id="ARBA00022827"/>
    </source>
</evidence>
<dbReference type="OrthoDB" id="2219495at2759"/>
<evidence type="ECO:0000256" key="3">
    <source>
        <dbReference type="ARBA" id="ARBA00022630"/>
    </source>
</evidence>
<dbReference type="PANTHER" id="PTHR10961:SF46">
    <property type="entry name" value="PEROXISOMAL SARCOSINE OXIDASE"/>
    <property type="match status" value="1"/>
</dbReference>
<comment type="similarity">
    <text evidence="2">Belongs to the MSOX/MTOX family.</text>
</comment>
<comment type="cofactor">
    <cofactor evidence="1">
        <name>FAD</name>
        <dbReference type="ChEBI" id="CHEBI:57692"/>
    </cofactor>
</comment>
<dbReference type="SUPFAM" id="SSF51905">
    <property type="entry name" value="FAD/NAD(P)-binding domain"/>
    <property type="match status" value="1"/>
</dbReference>
<evidence type="ECO:0000256" key="5">
    <source>
        <dbReference type="ARBA" id="ARBA00023002"/>
    </source>
</evidence>
<organism evidence="7 8">
    <name type="scientific">Lachnellula hyalina</name>
    <dbReference type="NCBI Taxonomy" id="1316788"/>
    <lineage>
        <taxon>Eukaryota</taxon>
        <taxon>Fungi</taxon>
        <taxon>Dikarya</taxon>
        <taxon>Ascomycota</taxon>
        <taxon>Pezizomycotina</taxon>
        <taxon>Leotiomycetes</taxon>
        <taxon>Helotiales</taxon>
        <taxon>Lachnaceae</taxon>
        <taxon>Lachnellula</taxon>
    </lineage>
</organism>
<reference evidence="7 8" key="1">
    <citation type="submission" date="2018-05" db="EMBL/GenBank/DDBJ databases">
        <title>Genome sequencing and assembly of the regulated plant pathogen Lachnellula willkommii and related sister species for the development of diagnostic species identification markers.</title>
        <authorList>
            <person name="Giroux E."/>
            <person name="Bilodeau G."/>
        </authorList>
    </citation>
    <scope>NUCLEOTIDE SEQUENCE [LARGE SCALE GENOMIC DNA]</scope>
    <source>
        <strain evidence="7 8">CBS 185.66</strain>
    </source>
</reference>
<dbReference type="GO" id="GO:0050660">
    <property type="term" value="F:flavin adenine dinucleotide binding"/>
    <property type="evidence" value="ECO:0007669"/>
    <property type="project" value="InterPro"/>
</dbReference>
<dbReference type="Gene3D" id="3.30.9.10">
    <property type="entry name" value="D-Amino Acid Oxidase, subunit A, domain 2"/>
    <property type="match status" value="1"/>
</dbReference>
<feature type="domain" description="FAD dependent oxidoreductase" evidence="6">
    <location>
        <begin position="9"/>
        <end position="397"/>
    </location>
</feature>
<evidence type="ECO:0000313" key="8">
    <source>
        <dbReference type="Proteomes" id="UP000431533"/>
    </source>
</evidence>
<dbReference type="EMBL" id="QGMH01000010">
    <property type="protein sequence ID" value="TVY30170.1"/>
    <property type="molecule type" value="Genomic_DNA"/>
</dbReference>
<evidence type="ECO:0000259" key="6">
    <source>
        <dbReference type="Pfam" id="PF01266"/>
    </source>
</evidence>
<proteinExistence type="inferred from homology"/>
<protein>
    <submittedName>
        <fullName evidence="7">L-pipecolate oxidase</fullName>
    </submittedName>
</protein>
<evidence type="ECO:0000313" key="7">
    <source>
        <dbReference type="EMBL" id="TVY30170.1"/>
    </source>
</evidence>
<evidence type="ECO:0000256" key="1">
    <source>
        <dbReference type="ARBA" id="ARBA00001974"/>
    </source>
</evidence>
<dbReference type="RefSeq" id="XP_031008956.1">
    <property type="nucleotide sequence ID" value="XM_031146048.1"/>
</dbReference>
<gene>
    <name evidence="7" type="primary">fap1_0</name>
    <name evidence="7" type="ORF">LHYA1_G001062</name>
</gene>
<name>A0A8H8R846_9HELO</name>
<sequence length="445" mass="50809">MSEKFTTSVIIVGAGVFGLSTALAISGRHPDTQVTVIDRHTPPVPDGTSVDTSRILRPDYLDKDYERLALKAQLMIKNDPELKPYYLENGFTFCVDGEPGSLNSLWDNMLHKLKTEHPETAYDQCDTPHDIYRHLHGMDSASVPSVNFSGPRKWIKGFTSKRCATVNAEAMIKVYYRRCATQPNIYFKIGMPVDYLLYSQDKSSVEGVVLENGRKIMAERVVVSAGPWSSRLVNLNQEMHANAVQAVYFKLTQEEYEQYKDISCHTNIKTGLNIYPPIGGLLKVVRRQTGLRNTTILKDPEDPTKFYKASYPLTKLDDSFQTVSFAMQQSIRDELREIFPTLVDRPFFNTRFCWQEQTTNGEFLICAHPRFANLQMVTGGSLHAWKFLPILGEFVVDSMEGKLSETMRHKWSWESKSEKKPNELCFMEEDALQEFQQVTGSRPRL</sequence>
<dbReference type="InterPro" id="IPR036188">
    <property type="entry name" value="FAD/NAD-bd_sf"/>
</dbReference>
<dbReference type="Pfam" id="PF01266">
    <property type="entry name" value="DAO"/>
    <property type="match status" value="1"/>
</dbReference>
<dbReference type="AlphaFoldDB" id="A0A8H8R846"/>
<dbReference type="GO" id="GO:0004657">
    <property type="term" value="F:proline dehydrogenase activity"/>
    <property type="evidence" value="ECO:0007669"/>
    <property type="project" value="TreeGrafter"/>
</dbReference>
<keyword evidence="4" id="KW-0274">FAD</keyword>
<keyword evidence="5" id="KW-0560">Oxidoreductase</keyword>
<dbReference type="GeneID" id="41981260"/>
<comment type="caution">
    <text evidence="7">The sequence shown here is derived from an EMBL/GenBank/DDBJ whole genome shotgun (WGS) entry which is preliminary data.</text>
</comment>
<evidence type="ECO:0000256" key="2">
    <source>
        <dbReference type="ARBA" id="ARBA00010989"/>
    </source>
</evidence>
<dbReference type="PANTHER" id="PTHR10961">
    <property type="entry name" value="PEROXISOMAL SARCOSINE OXIDASE"/>
    <property type="match status" value="1"/>
</dbReference>
<dbReference type="GO" id="GO:0050031">
    <property type="term" value="F:L-pipecolate oxidase activity"/>
    <property type="evidence" value="ECO:0007669"/>
    <property type="project" value="TreeGrafter"/>
</dbReference>
<dbReference type="InterPro" id="IPR045170">
    <property type="entry name" value="MTOX"/>
</dbReference>